<dbReference type="EMBL" id="UIGY01000144">
    <property type="protein sequence ID" value="SUZ11783.1"/>
    <property type="molecule type" value="Genomic_DNA"/>
</dbReference>
<dbReference type="SMART" id="SM01017">
    <property type="entry name" value="Arrestin_C"/>
    <property type="match status" value="1"/>
</dbReference>
<dbReference type="InterPro" id="IPR014756">
    <property type="entry name" value="Ig_E-set"/>
</dbReference>
<sequence>MPKFFSALTGKNSSASLFEIRLAKDVIVLHGDCVEASSQILSGVVVLRLHQALKVEDLHLKMSGLLKISWPEKKNNNDSEGNMHVYKNCEIFNHKWAPFIGGVGPGSSSKGLILHPGNYEWPFDLILPGSMAESIEGMRETYITYKLKATLARGKLAHDLHTWKPVRIIRTLDSTDLDLAQPMSVENVWPNKVEYSVMVPQKAVMFGTAVDIEMRFTMLLKGLRIGEIKCRLFEIIELTAMGSALRHESEKTYSNEKQIGMWIFHMSENSYQEMLFDNGQDGHLLIEKLPLPKKLNECLQDCDTNGIKVRHKVKFNVVLINPDGHHSELHATIPISIFFSPSMPLTASGELVNQSSESNASAIDIMRHAPPLYGDHLMDPLFSGAYQPGLMTPSFRSGMNTPARIHSRTGSSENLASLDGTLSPCSPAVGAITPAALSSRLQNLSFGSRNSSFRRLAGLGSSGSSTPHIYPNVDSDRQGSFDGSYRLEFPRNLGYTPSNPLSRRASGDTGSHSNPNSGQHTPDYSETLDMEGLSKVPSYSTVRRMTYDSLPNYESVLSRPPSPARTLSFAVPSRTDQSASSSRSATTINNNVIIMDNSVSCNLRDRSKNAANVPQ</sequence>
<dbReference type="GO" id="GO:0005829">
    <property type="term" value="C:cytosol"/>
    <property type="evidence" value="ECO:0007669"/>
    <property type="project" value="TreeGrafter"/>
</dbReference>
<dbReference type="Pfam" id="PF02752">
    <property type="entry name" value="Arrestin_C"/>
    <property type="match status" value="1"/>
</dbReference>
<feature type="region of interest" description="Disordered" evidence="3">
    <location>
        <begin position="552"/>
        <end position="584"/>
    </location>
</feature>
<dbReference type="HOGENOM" id="CLU_018982_2_0_1"/>
<gene>
    <name evidence="5" type="ORF">BGT96224_4502</name>
    <name evidence="6" type="ORF">BGT96224V2_LOCUS4943</name>
</gene>
<name>A0A061HDX7_BLUGR</name>
<evidence type="ECO:0000313" key="7">
    <source>
        <dbReference type="Proteomes" id="UP000053110"/>
    </source>
</evidence>
<evidence type="ECO:0000256" key="1">
    <source>
        <dbReference type="ARBA" id="ARBA00005298"/>
    </source>
</evidence>
<feature type="compositionally biased region" description="Low complexity" evidence="3">
    <location>
        <begin position="573"/>
        <end position="584"/>
    </location>
</feature>
<dbReference type="GO" id="GO:0031625">
    <property type="term" value="F:ubiquitin protein ligase binding"/>
    <property type="evidence" value="ECO:0007669"/>
    <property type="project" value="TreeGrafter"/>
</dbReference>
<protein>
    <submittedName>
        <fullName evidence="6">Bgt-4502</fullName>
    </submittedName>
</protein>
<evidence type="ECO:0000313" key="5">
    <source>
        <dbReference type="EMBL" id="EPQ63494.1"/>
    </source>
</evidence>
<dbReference type="AlphaFoldDB" id="A0A061HDX7"/>
<dbReference type="SUPFAM" id="SSF81296">
    <property type="entry name" value="E set domains"/>
    <property type="match status" value="1"/>
</dbReference>
<dbReference type="Gene3D" id="2.60.40.640">
    <property type="match status" value="1"/>
</dbReference>
<feature type="domain" description="Arrestin C-terminal-like" evidence="4">
    <location>
        <begin position="189"/>
        <end position="345"/>
    </location>
</feature>
<evidence type="ECO:0000259" key="4">
    <source>
        <dbReference type="SMART" id="SM01017"/>
    </source>
</evidence>
<comment type="subunit">
    <text evidence="2">Interacts with hulA.</text>
</comment>
<feature type="region of interest" description="Disordered" evidence="3">
    <location>
        <begin position="458"/>
        <end position="536"/>
    </location>
</feature>
<dbReference type="OrthoDB" id="2333384at2759"/>
<organism evidence="6">
    <name type="scientific">Blumeria graminis f. sp. tritici 96224</name>
    <dbReference type="NCBI Taxonomy" id="1268274"/>
    <lineage>
        <taxon>Eukaryota</taxon>
        <taxon>Fungi</taxon>
        <taxon>Dikarya</taxon>
        <taxon>Ascomycota</taxon>
        <taxon>Pezizomycotina</taxon>
        <taxon>Leotiomycetes</taxon>
        <taxon>Erysiphales</taxon>
        <taxon>Erysiphaceae</taxon>
        <taxon>Blumeria</taxon>
    </lineage>
</organism>
<accession>A0A061HDX7</accession>
<reference evidence="6" key="3">
    <citation type="submission" date="2018-07" db="EMBL/GenBank/DDBJ databases">
        <authorList>
            <person name="Quirk P.G."/>
            <person name="Krulwich T.A."/>
        </authorList>
    </citation>
    <scope>NUCLEOTIDE SEQUENCE</scope>
    <source>
        <strain evidence="6">96224</strain>
    </source>
</reference>
<dbReference type="InterPro" id="IPR050357">
    <property type="entry name" value="Arrestin_domain-protein"/>
</dbReference>
<dbReference type="EMBL" id="KE375116">
    <property type="protein sequence ID" value="EPQ63494.1"/>
    <property type="molecule type" value="Genomic_DNA"/>
</dbReference>
<dbReference type="Pfam" id="PF00339">
    <property type="entry name" value="Arrestin_N"/>
    <property type="match status" value="1"/>
</dbReference>
<dbReference type="PANTHER" id="PTHR11188:SF17">
    <property type="entry name" value="FI21816P1"/>
    <property type="match status" value="1"/>
</dbReference>
<proteinExistence type="inferred from homology"/>
<reference evidence="7" key="1">
    <citation type="journal article" date="2013" name="Nat. Genet.">
        <title>The wheat powdery mildew genome shows the unique evolution of an obligate biotroph.</title>
        <authorList>
            <person name="Wicker T."/>
            <person name="Oberhaensli S."/>
            <person name="Parlange F."/>
            <person name="Buchmann J.P."/>
            <person name="Shatalina M."/>
            <person name="Roffler S."/>
            <person name="Ben-David R."/>
            <person name="Dolezel J."/>
            <person name="Simkova H."/>
            <person name="Schulze-Lefert P."/>
            <person name="Spanu P.D."/>
            <person name="Bruggmann R."/>
            <person name="Amselem J."/>
            <person name="Quesneville H."/>
            <person name="Ver Loren van Themaat E."/>
            <person name="Paape T."/>
            <person name="Shimizu K.K."/>
            <person name="Keller B."/>
        </authorList>
    </citation>
    <scope>NUCLEOTIDE SEQUENCE [LARGE SCALE GENOMIC DNA]</scope>
    <source>
        <strain evidence="7">96224</strain>
    </source>
</reference>
<feature type="region of interest" description="Disordered" evidence="3">
    <location>
        <begin position="397"/>
        <end position="419"/>
    </location>
</feature>
<evidence type="ECO:0000313" key="6">
    <source>
        <dbReference type="EMBL" id="SUZ11783.1"/>
    </source>
</evidence>
<dbReference type="GO" id="GO:0070086">
    <property type="term" value="P:ubiquitin-dependent endocytosis"/>
    <property type="evidence" value="ECO:0007669"/>
    <property type="project" value="TreeGrafter"/>
</dbReference>
<reference evidence="5" key="2">
    <citation type="submission" date="2013-01" db="EMBL/GenBank/DDBJ databases">
        <title>The wheat powdery mildew genome reveals unique evolution of an obligate biotroph.</title>
        <authorList>
            <person name="Oberhaensli S."/>
            <person name="Wicker T."/>
            <person name="Keller B."/>
        </authorList>
    </citation>
    <scope>NUCLEOTIDE SEQUENCE</scope>
    <source>
        <strain evidence="5">96224</strain>
    </source>
</reference>
<dbReference type="InterPro" id="IPR011022">
    <property type="entry name" value="Arrestin_C-like"/>
</dbReference>
<dbReference type="InterPro" id="IPR014752">
    <property type="entry name" value="Arrestin-like_C"/>
</dbReference>
<dbReference type="PANTHER" id="PTHR11188">
    <property type="entry name" value="ARRESTIN DOMAIN CONTAINING PROTEIN"/>
    <property type="match status" value="1"/>
</dbReference>
<feature type="compositionally biased region" description="Polar residues" evidence="3">
    <location>
        <begin position="508"/>
        <end position="524"/>
    </location>
</feature>
<evidence type="ECO:0000256" key="2">
    <source>
        <dbReference type="ARBA" id="ARBA00038766"/>
    </source>
</evidence>
<dbReference type="Proteomes" id="UP000053110">
    <property type="component" value="Unassembled WGS sequence"/>
</dbReference>
<dbReference type="GO" id="GO:0005886">
    <property type="term" value="C:plasma membrane"/>
    <property type="evidence" value="ECO:0007669"/>
    <property type="project" value="TreeGrafter"/>
</dbReference>
<dbReference type="GO" id="GO:0030674">
    <property type="term" value="F:protein-macromolecule adaptor activity"/>
    <property type="evidence" value="ECO:0007669"/>
    <property type="project" value="TreeGrafter"/>
</dbReference>
<dbReference type="InterPro" id="IPR011021">
    <property type="entry name" value="Arrestin-like_N"/>
</dbReference>
<comment type="similarity">
    <text evidence="1">Belongs to the arrestin family.</text>
</comment>
<evidence type="ECO:0000256" key="3">
    <source>
        <dbReference type="SAM" id="MobiDB-lite"/>
    </source>
</evidence>